<organism evidence="12 13">
    <name type="scientific">Microbacterium invictum</name>
    <dbReference type="NCBI Taxonomy" id="515415"/>
    <lineage>
        <taxon>Bacteria</taxon>
        <taxon>Bacillati</taxon>
        <taxon>Actinomycetota</taxon>
        <taxon>Actinomycetes</taxon>
        <taxon>Micrococcales</taxon>
        <taxon>Microbacteriaceae</taxon>
        <taxon>Microbacterium</taxon>
    </lineage>
</organism>
<name>A0AA40VLG8_9MICO</name>
<feature type="transmembrane region" description="Helical" evidence="10">
    <location>
        <begin position="78"/>
        <end position="99"/>
    </location>
</feature>
<keyword evidence="3 10" id="KW-0812">Transmembrane</keyword>
<evidence type="ECO:0000313" key="12">
    <source>
        <dbReference type="EMBL" id="MBB4139366.1"/>
    </source>
</evidence>
<evidence type="ECO:0000256" key="3">
    <source>
        <dbReference type="ARBA" id="ARBA00022692"/>
    </source>
</evidence>
<sequence length="210" mass="22533">MTDAVVPVPGHARTASTISPGRGLAVFWIVAAVLGGVVSFLLYLEYIGQLTGGTPIVSCDVSPLVTCGPNLLSPGGNLLGFTNSIIGITMFLGPIYAAVASFAAPGGLRPWFWRVYTIGLTAAFALVHFFAWRSVFEYGSLCPWCMIVWLVTIPLFWFTLGWSLRDGVWGEKVRGIGAGLFSWAVLITILDYVLIAGTAQLRLDVLGSLF</sequence>
<dbReference type="InterPro" id="IPR012932">
    <property type="entry name" value="VKOR"/>
</dbReference>
<evidence type="ECO:0000256" key="9">
    <source>
        <dbReference type="ARBA" id="ARBA00023284"/>
    </source>
</evidence>
<keyword evidence="13" id="KW-1185">Reference proteome</keyword>
<evidence type="ECO:0000256" key="5">
    <source>
        <dbReference type="ARBA" id="ARBA00022989"/>
    </source>
</evidence>
<feature type="domain" description="Vitamin K epoxide reductase" evidence="11">
    <location>
        <begin position="21"/>
        <end position="163"/>
    </location>
</feature>
<dbReference type="GO" id="GO:0016491">
    <property type="term" value="F:oxidoreductase activity"/>
    <property type="evidence" value="ECO:0007669"/>
    <property type="project" value="UniProtKB-KW"/>
</dbReference>
<evidence type="ECO:0000259" key="11">
    <source>
        <dbReference type="SMART" id="SM00756"/>
    </source>
</evidence>
<dbReference type="AlphaFoldDB" id="A0AA40VLG8"/>
<gene>
    <name evidence="12" type="ORF">BKA10_001160</name>
</gene>
<feature type="transmembrane region" description="Helical" evidence="10">
    <location>
        <begin position="180"/>
        <end position="201"/>
    </location>
</feature>
<dbReference type="Pfam" id="PF07884">
    <property type="entry name" value="VKOR"/>
    <property type="match status" value="1"/>
</dbReference>
<comment type="similarity">
    <text evidence="2">Belongs to the VKOR family.</text>
</comment>
<dbReference type="GO" id="GO:0048038">
    <property type="term" value="F:quinone binding"/>
    <property type="evidence" value="ECO:0007669"/>
    <property type="project" value="UniProtKB-KW"/>
</dbReference>
<dbReference type="CDD" id="cd12922">
    <property type="entry name" value="VKOR_5"/>
    <property type="match status" value="1"/>
</dbReference>
<comment type="caution">
    <text evidence="12">The sequence shown here is derived from an EMBL/GenBank/DDBJ whole genome shotgun (WGS) entry which is preliminary data.</text>
</comment>
<feature type="transmembrane region" description="Helical" evidence="10">
    <location>
        <begin position="138"/>
        <end position="160"/>
    </location>
</feature>
<dbReference type="InterPro" id="IPR041714">
    <property type="entry name" value="VKOR_Actinobacteria"/>
</dbReference>
<protein>
    <submittedName>
        <fullName evidence="12">Membrane protein</fullName>
    </submittedName>
</protein>
<dbReference type="EMBL" id="JACIFH010000001">
    <property type="protein sequence ID" value="MBB4139366.1"/>
    <property type="molecule type" value="Genomic_DNA"/>
</dbReference>
<evidence type="ECO:0000313" key="13">
    <source>
        <dbReference type="Proteomes" id="UP000549113"/>
    </source>
</evidence>
<proteinExistence type="inferred from homology"/>
<dbReference type="InterPro" id="IPR038354">
    <property type="entry name" value="VKOR_sf"/>
</dbReference>
<evidence type="ECO:0000256" key="7">
    <source>
        <dbReference type="ARBA" id="ARBA00023136"/>
    </source>
</evidence>
<evidence type="ECO:0000256" key="1">
    <source>
        <dbReference type="ARBA" id="ARBA00004141"/>
    </source>
</evidence>
<keyword evidence="9" id="KW-0676">Redox-active center</keyword>
<dbReference type="Proteomes" id="UP000549113">
    <property type="component" value="Unassembled WGS sequence"/>
</dbReference>
<dbReference type="RefSeq" id="WP_183499041.1">
    <property type="nucleotide sequence ID" value="NZ_BAABCO010000001.1"/>
</dbReference>
<comment type="subcellular location">
    <subcellularLocation>
        <location evidence="1">Membrane</location>
        <topology evidence="1">Multi-pass membrane protein</topology>
    </subcellularLocation>
</comment>
<keyword evidence="4" id="KW-0874">Quinone</keyword>
<keyword evidence="6" id="KW-0560">Oxidoreductase</keyword>
<dbReference type="Gene3D" id="1.20.1440.130">
    <property type="entry name" value="VKOR domain"/>
    <property type="match status" value="1"/>
</dbReference>
<accession>A0AA40VLG8</accession>
<feature type="transmembrane region" description="Helical" evidence="10">
    <location>
        <begin position="111"/>
        <end position="132"/>
    </location>
</feature>
<dbReference type="SMART" id="SM00756">
    <property type="entry name" value="VKc"/>
    <property type="match status" value="1"/>
</dbReference>
<reference evidence="12 13" key="1">
    <citation type="submission" date="2020-08" db="EMBL/GenBank/DDBJ databases">
        <title>Sequencing the genomes of 1000 actinobacteria strains.</title>
        <authorList>
            <person name="Klenk H.-P."/>
        </authorList>
    </citation>
    <scope>NUCLEOTIDE SEQUENCE [LARGE SCALE GENOMIC DNA]</scope>
    <source>
        <strain evidence="12 13">DSM 19600</strain>
    </source>
</reference>
<evidence type="ECO:0000256" key="8">
    <source>
        <dbReference type="ARBA" id="ARBA00023157"/>
    </source>
</evidence>
<evidence type="ECO:0000256" key="4">
    <source>
        <dbReference type="ARBA" id="ARBA00022719"/>
    </source>
</evidence>
<evidence type="ECO:0000256" key="2">
    <source>
        <dbReference type="ARBA" id="ARBA00006214"/>
    </source>
</evidence>
<evidence type="ECO:0000256" key="6">
    <source>
        <dbReference type="ARBA" id="ARBA00023002"/>
    </source>
</evidence>
<evidence type="ECO:0000256" key="10">
    <source>
        <dbReference type="SAM" id="Phobius"/>
    </source>
</evidence>
<dbReference type="GO" id="GO:0016020">
    <property type="term" value="C:membrane"/>
    <property type="evidence" value="ECO:0007669"/>
    <property type="project" value="UniProtKB-SubCell"/>
</dbReference>
<feature type="transmembrane region" description="Helical" evidence="10">
    <location>
        <begin position="23"/>
        <end position="44"/>
    </location>
</feature>
<keyword evidence="8" id="KW-1015">Disulfide bond</keyword>
<keyword evidence="7 10" id="KW-0472">Membrane</keyword>
<keyword evidence="5 10" id="KW-1133">Transmembrane helix</keyword>